<keyword evidence="1" id="KW-0812">Transmembrane</keyword>
<feature type="transmembrane region" description="Helical" evidence="1">
    <location>
        <begin position="297"/>
        <end position="317"/>
    </location>
</feature>
<dbReference type="InterPro" id="IPR024163">
    <property type="entry name" value="Aerotolerance_reg_N"/>
</dbReference>
<dbReference type="Pfam" id="PF13519">
    <property type="entry name" value="VWA_2"/>
    <property type="match status" value="1"/>
</dbReference>
<feature type="transmembrane region" description="Helical" evidence="1">
    <location>
        <begin position="14"/>
        <end position="33"/>
    </location>
</feature>
<name>A0ABY8Q0N4_9ACTN</name>
<feature type="domain" description="VWFA" evidence="2">
    <location>
        <begin position="92"/>
        <end position="280"/>
    </location>
</feature>
<sequence length="321" mass="34041">MLDWIPDFQNPDRLWTLVLLPVLIIAYLILLRLKGRVALRYTNTGVLGRIVGSQRRWTRHLFVAMSLASLIALGLAYANPLGVEKQPRERATVVLVVDTSLSMSATDVSPNRLAAAQTAAVAFMNDLPSSFNVAVVGLDGDPSIAIPPTTDRGATQRAIEALQLSDGTAIGDSITQALKAVDQAPVGDDEEEAPAMIVMLSDGTNTEGASATEATAEARDREIPIFTIAYGTENGYVDVDGQRENVAPDPEALEQIATATGGKSVAADDLTSLKDAYRQIGSVLGYEEVSKPITATYASIALGFAVVAALGAVFMAARWPR</sequence>
<dbReference type="PROSITE" id="PS50234">
    <property type="entry name" value="VWFA"/>
    <property type="match status" value="1"/>
</dbReference>
<dbReference type="RefSeq" id="WP_281145930.1">
    <property type="nucleotide sequence ID" value="NZ_CP123967.1"/>
</dbReference>
<organism evidence="3 4">
    <name type="scientific">Tessaracoccus lacteus</name>
    <dbReference type="NCBI Taxonomy" id="3041766"/>
    <lineage>
        <taxon>Bacteria</taxon>
        <taxon>Bacillati</taxon>
        <taxon>Actinomycetota</taxon>
        <taxon>Actinomycetes</taxon>
        <taxon>Propionibacteriales</taxon>
        <taxon>Propionibacteriaceae</taxon>
        <taxon>Tessaracoccus</taxon>
    </lineage>
</organism>
<dbReference type="PANTHER" id="PTHR37947:SF1">
    <property type="entry name" value="BLL2462 PROTEIN"/>
    <property type="match status" value="1"/>
</dbReference>
<evidence type="ECO:0000256" key="1">
    <source>
        <dbReference type="SAM" id="Phobius"/>
    </source>
</evidence>
<evidence type="ECO:0000259" key="2">
    <source>
        <dbReference type="PROSITE" id="PS50234"/>
    </source>
</evidence>
<dbReference type="Pfam" id="PF07584">
    <property type="entry name" value="BatA"/>
    <property type="match status" value="1"/>
</dbReference>
<keyword evidence="1" id="KW-1133">Transmembrane helix</keyword>
<keyword evidence="4" id="KW-1185">Reference proteome</keyword>
<accession>A0ABY8Q0N4</accession>
<gene>
    <name evidence="3" type="ORF">QH948_05950</name>
</gene>
<dbReference type="SUPFAM" id="SSF53300">
    <property type="entry name" value="vWA-like"/>
    <property type="match status" value="1"/>
</dbReference>
<keyword evidence="1" id="KW-0472">Membrane</keyword>
<proteinExistence type="predicted"/>
<dbReference type="EMBL" id="CP123967">
    <property type="protein sequence ID" value="WGT48289.1"/>
    <property type="molecule type" value="Genomic_DNA"/>
</dbReference>
<protein>
    <submittedName>
        <fullName evidence="3">VWA domain-containing protein</fullName>
    </submittedName>
</protein>
<dbReference type="SMART" id="SM00327">
    <property type="entry name" value="VWA"/>
    <property type="match status" value="1"/>
</dbReference>
<dbReference type="InterPro" id="IPR036465">
    <property type="entry name" value="vWFA_dom_sf"/>
</dbReference>
<reference evidence="3 4" key="1">
    <citation type="journal article" date="2008" name="Int. J. Syst. Evol. Microbiol.">
        <title>Tessaracoccus flavescens sp. nov., isolated from marine sediment.</title>
        <authorList>
            <person name="Lee D.W."/>
            <person name="Lee S.D."/>
        </authorList>
    </citation>
    <scope>NUCLEOTIDE SEQUENCE [LARGE SCALE GENOMIC DNA]</scope>
    <source>
        <strain evidence="3 4">T21</strain>
    </source>
</reference>
<evidence type="ECO:0000313" key="3">
    <source>
        <dbReference type="EMBL" id="WGT48289.1"/>
    </source>
</evidence>
<dbReference type="InterPro" id="IPR002035">
    <property type="entry name" value="VWF_A"/>
</dbReference>
<feature type="transmembrane region" description="Helical" evidence="1">
    <location>
        <begin position="61"/>
        <end position="78"/>
    </location>
</feature>
<evidence type="ECO:0000313" key="4">
    <source>
        <dbReference type="Proteomes" id="UP001244136"/>
    </source>
</evidence>
<dbReference type="Gene3D" id="3.40.50.410">
    <property type="entry name" value="von Willebrand factor, type A domain"/>
    <property type="match status" value="1"/>
</dbReference>
<dbReference type="Proteomes" id="UP001244136">
    <property type="component" value="Chromosome"/>
</dbReference>
<dbReference type="PANTHER" id="PTHR37947">
    <property type="entry name" value="BLL2462 PROTEIN"/>
    <property type="match status" value="1"/>
</dbReference>